<reference evidence="1 2" key="1">
    <citation type="submission" date="2017-12" db="EMBL/GenBank/DDBJ databases">
        <title>Integrating genomic resources of turbot (Scophthalmus maximus) in depth evaluation of genetic and physical mapping variation across individuals.</title>
        <authorList>
            <person name="Martinez P."/>
        </authorList>
    </citation>
    <scope>NUCLEOTIDE SEQUENCE [LARGE SCALE GENOMIC DNA]</scope>
</reference>
<evidence type="ECO:0000313" key="2">
    <source>
        <dbReference type="Proteomes" id="UP000246464"/>
    </source>
</evidence>
<dbReference type="Proteomes" id="UP000246464">
    <property type="component" value="Chromosome 8"/>
</dbReference>
<gene>
    <name evidence="1" type="ORF">SMAX5B_004915</name>
</gene>
<evidence type="ECO:0000313" key="1">
    <source>
        <dbReference type="EMBL" id="AWP06386.1"/>
    </source>
</evidence>
<dbReference type="AlphaFoldDB" id="A0A2U9BS08"/>
<proteinExistence type="predicted"/>
<protein>
    <submittedName>
        <fullName evidence="1">Uncharacterized protein</fullName>
    </submittedName>
</protein>
<name>A0A2U9BS08_SCOMX</name>
<keyword evidence="2" id="KW-1185">Reference proteome</keyword>
<dbReference type="EMBL" id="CP026250">
    <property type="protein sequence ID" value="AWP06386.1"/>
    <property type="molecule type" value="Genomic_DNA"/>
</dbReference>
<sequence>MRQEVPGLSAPPSCICERLHKETRLNWMACGGVFGPKQAGTGRGDDRRNGFIAIVQDTGQRQARGGCCGGALVPPTYNGSDARMDRRMQERKKWSQCCRRLPRFTEIQRITTRV</sequence>
<accession>A0A2U9BS08</accession>
<organism evidence="1 2">
    <name type="scientific">Scophthalmus maximus</name>
    <name type="common">Turbot</name>
    <name type="synonym">Psetta maxima</name>
    <dbReference type="NCBI Taxonomy" id="52904"/>
    <lineage>
        <taxon>Eukaryota</taxon>
        <taxon>Metazoa</taxon>
        <taxon>Chordata</taxon>
        <taxon>Craniata</taxon>
        <taxon>Vertebrata</taxon>
        <taxon>Euteleostomi</taxon>
        <taxon>Actinopterygii</taxon>
        <taxon>Neopterygii</taxon>
        <taxon>Teleostei</taxon>
        <taxon>Neoteleostei</taxon>
        <taxon>Acanthomorphata</taxon>
        <taxon>Carangaria</taxon>
        <taxon>Pleuronectiformes</taxon>
        <taxon>Pleuronectoidei</taxon>
        <taxon>Scophthalmidae</taxon>
        <taxon>Scophthalmus</taxon>
    </lineage>
</organism>